<dbReference type="OrthoDB" id="5519430at2"/>
<organism evidence="3 4">
    <name type="scientific">Thioclava pacifica DSM 10166</name>
    <dbReference type="NCBI Taxonomy" id="1353537"/>
    <lineage>
        <taxon>Bacteria</taxon>
        <taxon>Pseudomonadati</taxon>
        <taxon>Pseudomonadota</taxon>
        <taxon>Alphaproteobacteria</taxon>
        <taxon>Rhodobacterales</taxon>
        <taxon>Paracoccaceae</taxon>
        <taxon>Thioclava</taxon>
    </lineage>
</organism>
<dbReference type="AlphaFoldDB" id="A0A074JTG0"/>
<reference evidence="3 4" key="1">
    <citation type="submission" date="2013-07" db="EMBL/GenBank/DDBJ databases">
        <title>Thioclava pacifica DSM 10166 Genome Sequencing.</title>
        <authorList>
            <person name="Lai Q."/>
            <person name="Shao Z."/>
        </authorList>
    </citation>
    <scope>NUCLEOTIDE SEQUENCE [LARGE SCALE GENOMIC DNA]</scope>
    <source>
        <strain evidence="3 4">DSM 10166</strain>
    </source>
</reference>
<feature type="transmembrane region" description="Helical" evidence="1">
    <location>
        <begin position="75"/>
        <end position="102"/>
    </location>
</feature>
<dbReference type="Proteomes" id="UP000027432">
    <property type="component" value="Unassembled WGS sequence"/>
</dbReference>
<keyword evidence="1" id="KW-0812">Transmembrane</keyword>
<sequence length="143" mass="15311">MMNRLLGMAFLAMSILYGLAARDYKASFGDPLGPAAFPMIIAIPAALLSLAMVLRPDPDPQWERGAPMLKQGAALAILLGYVALLEPLGFPLSTMLGTALLARLVGTRWSYAAIAGISISLLLFFLFDRVLGLPLPAFPDFMS</sequence>
<feature type="transmembrane region" description="Helical" evidence="1">
    <location>
        <begin position="36"/>
        <end position="54"/>
    </location>
</feature>
<keyword evidence="4" id="KW-1185">Reference proteome</keyword>
<feature type="transmembrane region" description="Helical" evidence="1">
    <location>
        <begin position="108"/>
        <end position="127"/>
    </location>
</feature>
<dbReference type="STRING" id="1353537.TP2_06625"/>
<keyword evidence="1" id="KW-1133">Transmembrane helix</keyword>
<proteinExistence type="predicted"/>
<name>A0A074JTG0_9RHOB</name>
<evidence type="ECO:0000313" key="3">
    <source>
        <dbReference type="EMBL" id="KEO52607.1"/>
    </source>
</evidence>
<protein>
    <recommendedName>
        <fullName evidence="2">DUF1468 domain-containing protein</fullName>
    </recommendedName>
</protein>
<dbReference type="eggNOG" id="ENOG5032SKA">
    <property type="taxonomic scope" value="Bacteria"/>
</dbReference>
<comment type="caution">
    <text evidence="3">The sequence shown here is derived from an EMBL/GenBank/DDBJ whole genome shotgun (WGS) entry which is preliminary data.</text>
</comment>
<dbReference type="Pfam" id="PF07331">
    <property type="entry name" value="TctB"/>
    <property type="match status" value="1"/>
</dbReference>
<evidence type="ECO:0000256" key="1">
    <source>
        <dbReference type="SAM" id="Phobius"/>
    </source>
</evidence>
<keyword evidence="1" id="KW-0472">Membrane</keyword>
<dbReference type="EMBL" id="AUND01000023">
    <property type="protein sequence ID" value="KEO52607.1"/>
    <property type="molecule type" value="Genomic_DNA"/>
</dbReference>
<gene>
    <name evidence="3" type="ORF">TP2_06625</name>
</gene>
<feature type="domain" description="DUF1468" evidence="2">
    <location>
        <begin position="5"/>
        <end position="136"/>
    </location>
</feature>
<evidence type="ECO:0000313" key="4">
    <source>
        <dbReference type="Proteomes" id="UP000027432"/>
    </source>
</evidence>
<evidence type="ECO:0000259" key="2">
    <source>
        <dbReference type="Pfam" id="PF07331"/>
    </source>
</evidence>
<dbReference type="InterPro" id="IPR009936">
    <property type="entry name" value="DUF1468"/>
</dbReference>
<accession>A0A074JTG0</accession>